<proteinExistence type="inferred from homology"/>
<evidence type="ECO:0000313" key="8">
    <source>
        <dbReference type="EMBL" id="CAL5223308.1"/>
    </source>
</evidence>
<evidence type="ECO:0000259" key="7">
    <source>
        <dbReference type="PROSITE" id="PS50166"/>
    </source>
</evidence>
<keyword evidence="4" id="KW-0653">Protein transport</keyword>
<evidence type="ECO:0000256" key="6">
    <source>
        <dbReference type="SAM" id="MobiDB-lite"/>
    </source>
</evidence>
<dbReference type="InterPro" id="IPR056840">
    <property type="entry name" value="HEAT_IPO9_central"/>
</dbReference>
<reference evidence="8 9" key="1">
    <citation type="submission" date="2024-06" db="EMBL/GenBank/DDBJ databases">
        <authorList>
            <person name="Kraege A."/>
            <person name="Thomma B."/>
        </authorList>
    </citation>
    <scope>NUCLEOTIDE SEQUENCE [LARGE SCALE GENOMIC DNA]</scope>
</reference>
<dbReference type="PANTHER" id="PTHR10997:SF9">
    <property type="entry name" value="IMPORTIN-9"/>
    <property type="match status" value="1"/>
</dbReference>
<organism evidence="8 9">
    <name type="scientific">Coccomyxa viridis</name>
    <dbReference type="NCBI Taxonomy" id="1274662"/>
    <lineage>
        <taxon>Eukaryota</taxon>
        <taxon>Viridiplantae</taxon>
        <taxon>Chlorophyta</taxon>
        <taxon>core chlorophytes</taxon>
        <taxon>Trebouxiophyceae</taxon>
        <taxon>Trebouxiophyceae incertae sedis</taxon>
        <taxon>Coccomyxaceae</taxon>
        <taxon>Coccomyxa</taxon>
    </lineage>
</organism>
<dbReference type="InterPro" id="IPR001494">
    <property type="entry name" value="Importin-beta_N"/>
</dbReference>
<keyword evidence="5" id="KW-0539">Nucleus</keyword>
<evidence type="ECO:0000256" key="3">
    <source>
        <dbReference type="ARBA" id="ARBA00022448"/>
    </source>
</evidence>
<comment type="similarity">
    <text evidence="2">Belongs to the importin beta family.</text>
</comment>
<dbReference type="InterPro" id="IPR016024">
    <property type="entry name" value="ARM-type_fold"/>
</dbReference>
<accession>A0ABP1FTS8</accession>
<keyword evidence="9" id="KW-1185">Reference proteome</keyword>
<evidence type="ECO:0000313" key="9">
    <source>
        <dbReference type="Proteomes" id="UP001497392"/>
    </source>
</evidence>
<gene>
    <name evidence="8" type="primary">g5799</name>
    <name evidence="8" type="ORF">VP750_LOCUS4967</name>
</gene>
<sequence>MADTSTQIVHVLSQALDSNSDARKQGEALLASLAVQPGFGHALVQASLRQDLTVGHRQLAALVLKRLVKERWDSASKHFTPPELGGDEKTAIKRDLVPGLADPQTKVRVAIGVVIAGIAKWDVPHDWPELLGQLVSVINEPQNTPAVDGAVRCLATFVEDLDDVQLVQVAQVLLPGLLVIASGQEYAAGVRRKALSIAHSLAYSLSGKQTPTDKDTLRGLATLLEAWLAPICGILREPISGQDAGGWGVKLEALKLLVTLVLHWRKATQHHLPSVLESVWALLMGCLPLYVSGIVRGDEDIDDGEVDEDADDLSFPAMVSQLLEFVLCIVGNEKFLPLLQPVLPELAYLIIGYIQITADQEELWDSDANAFLADEEDDMVSVRTSGQLVLDELLRVADRAAGSLAGAVRRRMDEAAQAKAAGDKEWWKLREAALLAVGAVADPLLEAPGSSDRDFDLASFLNSCLAEDLSASSPPYLLGRALWVASRLSAALNGERTAPFYRASVKALEGGNGSPQAVQICACKAIYALTPEVGHDVLQPVLNALYEGLGRLLQEFQEELVHIVLEALAVVIKADAQAAAVWEPHVTPAVLRLWAANVADPLISVDTAAVLQALAANPAALPSLQERAVPALVDIIKAPEAHSPVLVEGALDVLAVLLAPSAPEQAAGVHAAASSHVMALALHQDDAGILQSCSEYLRILVRIGGEQMLSWGGANPEQTLHALLQAVAVLLKPGAGDSASFGIGEVVSMMLRKMPQRMAASMPEVVKAIVAKLASAESSPLITSLLVVLAQLVHVNAQQLLDFLAAQPTPAEGDRNALGTAMRVWTERQIELRGAYCINLTSTALALMLSSRHPALDEIQVKGKRLDLNTGIRTRSRAAAQQEQFEAVPAPVQIFALLADMLIEAREGNVNGGLGGRDDDISDWEEASEEGSDSDALQVHGLPPGQNLLDIAAAAAAAHDHVDGFTKEDPELQNDPLSKLDLAAFVGEQLRGLYQREESFFNHCCSKLGPAQLAAVKQCFQQ</sequence>
<dbReference type="Gene3D" id="1.25.10.10">
    <property type="entry name" value="Leucine-rich Repeat Variant"/>
    <property type="match status" value="1"/>
</dbReference>
<dbReference type="PANTHER" id="PTHR10997">
    <property type="entry name" value="IMPORTIN-7, 8, 11"/>
    <property type="match status" value="1"/>
</dbReference>
<dbReference type="Pfam" id="PF25018">
    <property type="entry name" value="HEAT_IPO9_c"/>
    <property type="match status" value="1"/>
</dbReference>
<dbReference type="SUPFAM" id="SSF48371">
    <property type="entry name" value="ARM repeat"/>
    <property type="match status" value="1"/>
</dbReference>
<keyword evidence="3" id="KW-0813">Transport</keyword>
<dbReference type="Pfam" id="PF25758">
    <property type="entry name" value="TPR_IPO11"/>
    <property type="match status" value="1"/>
</dbReference>
<dbReference type="InterPro" id="IPR058669">
    <property type="entry name" value="TPR_IPO7/11-like"/>
</dbReference>
<dbReference type="Pfam" id="PF03810">
    <property type="entry name" value="IBN_N"/>
    <property type="match status" value="1"/>
</dbReference>
<dbReference type="InterPro" id="IPR011989">
    <property type="entry name" value="ARM-like"/>
</dbReference>
<feature type="compositionally biased region" description="Acidic residues" evidence="6">
    <location>
        <begin position="920"/>
        <end position="933"/>
    </location>
</feature>
<evidence type="ECO:0000256" key="1">
    <source>
        <dbReference type="ARBA" id="ARBA00004123"/>
    </source>
</evidence>
<evidence type="ECO:0000256" key="5">
    <source>
        <dbReference type="ARBA" id="ARBA00023242"/>
    </source>
</evidence>
<dbReference type="SMART" id="SM00913">
    <property type="entry name" value="IBN_N"/>
    <property type="match status" value="1"/>
</dbReference>
<dbReference type="Proteomes" id="UP001497392">
    <property type="component" value="Unassembled WGS sequence"/>
</dbReference>
<feature type="domain" description="Importin N-terminal" evidence="7">
    <location>
        <begin position="26"/>
        <end position="102"/>
    </location>
</feature>
<feature type="region of interest" description="Disordered" evidence="6">
    <location>
        <begin position="912"/>
        <end position="939"/>
    </location>
</feature>
<dbReference type="EMBL" id="CAXHTA020000008">
    <property type="protein sequence ID" value="CAL5223308.1"/>
    <property type="molecule type" value="Genomic_DNA"/>
</dbReference>
<dbReference type="PROSITE" id="PS50166">
    <property type="entry name" value="IMPORTIN_B_NT"/>
    <property type="match status" value="1"/>
</dbReference>
<evidence type="ECO:0000256" key="4">
    <source>
        <dbReference type="ARBA" id="ARBA00022927"/>
    </source>
</evidence>
<evidence type="ECO:0000256" key="2">
    <source>
        <dbReference type="ARBA" id="ARBA00007991"/>
    </source>
</evidence>
<comment type="subcellular location">
    <subcellularLocation>
        <location evidence="1">Nucleus</location>
    </subcellularLocation>
</comment>
<protein>
    <submittedName>
        <fullName evidence="8">G5799 protein</fullName>
    </submittedName>
</protein>
<name>A0ABP1FTS8_9CHLO</name>
<comment type="caution">
    <text evidence="8">The sequence shown here is derived from an EMBL/GenBank/DDBJ whole genome shotgun (WGS) entry which is preliminary data.</text>
</comment>